<dbReference type="Gene3D" id="3.40.640.10">
    <property type="entry name" value="Type I PLP-dependent aspartate aminotransferase-like (Major domain)"/>
    <property type="match status" value="1"/>
</dbReference>
<evidence type="ECO:0000256" key="1">
    <source>
        <dbReference type="ARBA" id="ARBA00005384"/>
    </source>
</evidence>
<evidence type="ECO:0000313" key="9">
    <source>
        <dbReference type="Proteomes" id="UP000431462"/>
    </source>
</evidence>
<dbReference type="InterPro" id="IPR036390">
    <property type="entry name" value="WH_DNA-bd_sf"/>
</dbReference>
<dbReference type="CDD" id="cd07377">
    <property type="entry name" value="WHTH_GntR"/>
    <property type="match status" value="1"/>
</dbReference>
<keyword evidence="4" id="KW-0238">DNA-binding</keyword>
<name>A0A844HXN4_9GAMM</name>
<dbReference type="GO" id="GO:0030170">
    <property type="term" value="F:pyridoxal phosphate binding"/>
    <property type="evidence" value="ECO:0007669"/>
    <property type="project" value="InterPro"/>
</dbReference>
<evidence type="ECO:0000256" key="3">
    <source>
        <dbReference type="ARBA" id="ARBA00023015"/>
    </source>
</evidence>
<dbReference type="InterPro" id="IPR000524">
    <property type="entry name" value="Tscrpt_reg_HTH_GntR"/>
</dbReference>
<evidence type="ECO:0000259" key="7">
    <source>
        <dbReference type="PROSITE" id="PS50949"/>
    </source>
</evidence>
<feature type="region of interest" description="Disordered" evidence="6">
    <location>
        <begin position="90"/>
        <end position="111"/>
    </location>
</feature>
<evidence type="ECO:0000256" key="4">
    <source>
        <dbReference type="ARBA" id="ARBA00023125"/>
    </source>
</evidence>
<dbReference type="Gene3D" id="1.10.10.10">
    <property type="entry name" value="Winged helix-like DNA-binding domain superfamily/Winged helix DNA-binding domain"/>
    <property type="match status" value="1"/>
</dbReference>
<organism evidence="8 9">
    <name type="scientific">Marinobacter adhaerens</name>
    <dbReference type="NCBI Taxonomy" id="1033846"/>
    <lineage>
        <taxon>Bacteria</taxon>
        <taxon>Pseudomonadati</taxon>
        <taxon>Pseudomonadota</taxon>
        <taxon>Gammaproteobacteria</taxon>
        <taxon>Pseudomonadales</taxon>
        <taxon>Marinobacteraceae</taxon>
        <taxon>Marinobacter</taxon>
    </lineage>
</organism>
<accession>A0A844HXN4</accession>
<dbReference type="InterPro" id="IPR015421">
    <property type="entry name" value="PyrdxlP-dep_Trfase_major"/>
</dbReference>
<reference evidence="8 9" key="1">
    <citation type="submission" date="2019-06" db="EMBL/GenBank/DDBJ databases">
        <title>Enrichment of Autotrophic Halophilic Microorganisms from Red Sea Brine Pool Using Microbial Electrosynthesis System.</title>
        <authorList>
            <person name="Alqahtani M.F."/>
            <person name="Bajracharya S."/>
            <person name="Katuri K.P."/>
            <person name="Ali M."/>
            <person name="Saikaly P.E."/>
        </authorList>
    </citation>
    <scope>NUCLEOTIDE SEQUENCE [LARGE SCALE GENOMIC DNA]</scope>
    <source>
        <strain evidence="8">MES15</strain>
    </source>
</reference>
<dbReference type="InterPro" id="IPR004839">
    <property type="entry name" value="Aminotransferase_I/II_large"/>
</dbReference>
<evidence type="ECO:0000256" key="5">
    <source>
        <dbReference type="ARBA" id="ARBA00023163"/>
    </source>
</evidence>
<gene>
    <name evidence="8" type="ORF">FH752_09465</name>
</gene>
<dbReference type="Gene3D" id="3.90.1150.10">
    <property type="entry name" value="Aspartate Aminotransferase, domain 1"/>
    <property type="match status" value="1"/>
</dbReference>
<dbReference type="GO" id="GO:0003700">
    <property type="term" value="F:DNA-binding transcription factor activity"/>
    <property type="evidence" value="ECO:0007669"/>
    <property type="project" value="InterPro"/>
</dbReference>
<dbReference type="InterPro" id="IPR036388">
    <property type="entry name" value="WH-like_DNA-bd_sf"/>
</dbReference>
<evidence type="ECO:0000313" key="8">
    <source>
        <dbReference type="EMBL" id="MTI98836.1"/>
    </source>
</evidence>
<keyword evidence="8" id="KW-0808">Transferase</keyword>
<sequence>MPSIGEVRRSPRECSLMTRKYEEIAEQISNWIFESAYGPGDRLPSIRTLSKTTRVSVTTVIAALRLLESRGLVEAKDRAGYFINMPSVRPGTFGPQRRANKTDSSQKQPPEDHLRLNLKHDEAILLGTATPADHYLPIRQIQKSLLRSARRASESLSYSFPGDPRYLTAVGRRMTSVGVTASASDIISTGGAQESLALALRSIAQPGDQVAVFVPASPGIVQAIRAVDLSVVEILCKDDGQPCLDTLEEVLKQTRIKAICISANASNPTGLTLSDGQKAKLLEIVYQRGIVVIEDDVYGDLFFGTRRPPPLKAFDNGDSVIYCSSFSKTVSPGLRAGWIMPGRFYTQVSDQKYFMNLSSPAVTQMALADYLGSGSHDLYLRKIRRTYQKNSIKLRDLVLSEFPEGTMCTKPDGGFALWVVLPQWINATDLYPIARNAGYCFAPGQIFSASGRFPNCLRLSGARPMDAAFEAGMVFLAKEFKKCEMRVRNRQLSSV</sequence>
<dbReference type="InterPro" id="IPR015422">
    <property type="entry name" value="PyrdxlP-dep_Trfase_small"/>
</dbReference>
<dbReference type="SUPFAM" id="SSF53383">
    <property type="entry name" value="PLP-dependent transferases"/>
    <property type="match status" value="1"/>
</dbReference>
<dbReference type="GO" id="GO:0003677">
    <property type="term" value="F:DNA binding"/>
    <property type="evidence" value="ECO:0007669"/>
    <property type="project" value="UniProtKB-KW"/>
</dbReference>
<dbReference type="EMBL" id="VENC01000008">
    <property type="protein sequence ID" value="MTI98836.1"/>
    <property type="molecule type" value="Genomic_DNA"/>
</dbReference>
<evidence type="ECO:0000256" key="2">
    <source>
        <dbReference type="ARBA" id="ARBA00022898"/>
    </source>
</evidence>
<keyword evidence="2" id="KW-0663">Pyridoxal phosphate</keyword>
<keyword evidence="3" id="KW-0805">Transcription regulation</keyword>
<keyword evidence="8" id="KW-0032">Aminotransferase</keyword>
<comment type="caution">
    <text evidence="8">The sequence shown here is derived from an EMBL/GenBank/DDBJ whole genome shotgun (WGS) entry which is preliminary data.</text>
</comment>
<dbReference type="Pfam" id="PF00392">
    <property type="entry name" value="GntR"/>
    <property type="match status" value="1"/>
</dbReference>
<dbReference type="SMART" id="SM00345">
    <property type="entry name" value="HTH_GNTR"/>
    <property type="match status" value="1"/>
</dbReference>
<dbReference type="PROSITE" id="PS50949">
    <property type="entry name" value="HTH_GNTR"/>
    <property type="match status" value="1"/>
</dbReference>
<evidence type="ECO:0000256" key="6">
    <source>
        <dbReference type="SAM" id="MobiDB-lite"/>
    </source>
</evidence>
<keyword evidence="5" id="KW-0804">Transcription</keyword>
<proteinExistence type="inferred from homology"/>
<dbReference type="Proteomes" id="UP000431462">
    <property type="component" value="Unassembled WGS sequence"/>
</dbReference>
<dbReference type="GO" id="GO:0008483">
    <property type="term" value="F:transaminase activity"/>
    <property type="evidence" value="ECO:0007669"/>
    <property type="project" value="UniProtKB-KW"/>
</dbReference>
<feature type="domain" description="HTH gntR-type" evidence="7">
    <location>
        <begin position="18"/>
        <end position="86"/>
    </location>
</feature>
<dbReference type="InterPro" id="IPR051446">
    <property type="entry name" value="HTH_trans_reg/aminotransferase"/>
</dbReference>
<dbReference type="PANTHER" id="PTHR46577">
    <property type="entry name" value="HTH-TYPE TRANSCRIPTIONAL REGULATORY PROTEIN GABR"/>
    <property type="match status" value="1"/>
</dbReference>
<dbReference type="CDD" id="cd00609">
    <property type="entry name" value="AAT_like"/>
    <property type="match status" value="1"/>
</dbReference>
<protein>
    <submittedName>
        <fullName evidence="8">PLP-dependent aminotransferase family protein</fullName>
    </submittedName>
</protein>
<dbReference type="AlphaFoldDB" id="A0A844HXN4"/>
<dbReference type="SUPFAM" id="SSF46785">
    <property type="entry name" value="Winged helix' DNA-binding domain"/>
    <property type="match status" value="1"/>
</dbReference>
<comment type="similarity">
    <text evidence="1">In the C-terminal section; belongs to the class-I pyridoxal-phosphate-dependent aminotransferase family.</text>
</comment>
<dbReference type="Pfam" id="PF00155">
    <property type="entry name" value="Aminotran_1_2"/>
    <property type="match status" value="1"/>
</dbReference>
<dbReference type="InterPro" id="IPR015424">
    <property type="entry name" value="PyrdxlP-dep_Trfase"/>
</dbReference>
<dbReference type="PANTHER" id="PTHR46577:SF2">
    <property type="entry name" value="TRANSCRIPTIONAL REGULATORY PROTEIN"/>
    <property type="match status" value="1"/>
</dbReference>